<accession>A0A1Y2NY76</accession>
<comment type="caution">
    <text evidence="2">The sequence shown here is derived from an EMBL/GenBank/DDBJ whole genome shotgun (WGS) entry which is preliminary data.</text>
</comment>
<feature type="compositionally biased region" description="Low complexity" evidence="1">
    <location>
        <begin position="1"/>
        <end position="15"/>
    </location>
</feature>
<evidence type="ECO:0000313" key="2">
    <source>
        <dbReference type="EMBL" id="OSY51888.1"/>
    </source>
</evidence>
<dbReference type="Proteomes" id="UP000194318">
    <property type="component" value="Unassembled WGS sequence"/>
</dbReference>
<name>A0A1Y2NY76_STRFR</name>
<dbReference type="AlphaFoldDB" id="A0A1Y2NY76"/>
<evidence type="ECO:0000313" key="3">
    <source>
        <dbReference type="Proteomes" id="UP000194318"/>
    </source>
</evidence>
<organism evidence="2 3">
    <name type="scientific">Streptomyces fradiae ATCC 10745 = DSM 40063</name>
    <dbReference type="NCBI Taxonomy" id="1319510"/>
    <lineage>
        <taxon>Bacteria</taxon>
        <taxon>Bacillati</taxon>
        <taxon>Actinomycetota</taxon>
        <taxon>Actinomycetes</taxon>
        <taxon>Kitasatosporales</taxon>
        <taxon>Streptomycetaceae</taxon>
        <taxon>Streptomyces</taxon>
    </lineage>
</organism>
<proteinExistence type="predicted"/>
<reference evidence="2 3" key="1">
    <citation type="submission" date="2016-09" db="EMBL/GenBank/DDBJ databases">
        <title>Streptomyces fradiae DSM40063, a candidate organism with high potential of specific P450 cytochromes.</title>
        <authorList>
            <person name="Grumaz C."/>
            <person name="Vainshtein Y."/>
            <person name="Kirstahler P."/>
            <person name="Sohn K."/>
        </authorList>
    </citation>
    <scope>NUCLEOTIDE SEQUENCE [LARGE SCALE GENOMIC DNA]</scope>
    <source>
        <strain evidence="2 3">DSM 40063</strain>
    </source>
</reference>
<protein>
    <submittedName>
        <fullName evidence="2">Uncharacterized protein</fullName>
    </submittedName>
</protein>
<evidence type="ECO:0000256" key="1">
    <source>
        <dbReference type="SAM" id="MobiDB-lite"/>
    </source>
</evidence>
<dbReference type="EMBL" id="MIFZ01000214">
    <property type="protein sequence ID" value="OSY51888.1"/>
    <property type="molecule type" value="Genomic_DNA"/>
</dbReference>
<feature type="compositionally biased region" description="Polar residues" evidence="1">
    <location>
        <begin position="49"/>
        <end position="58"/>
    </location>
</feature>
<feature type="compositionally biased region" description="Low complexity" evidence="1">
    <location>
        <begin position="59"/>
        <end position="81"/>
    </location>
</feature>
<gene>
    <name evidence="2" type="ORF">BG846_02436</name>
</gene>
<sequence length="87" mass="9071">MPTTTVGSTNGTVTTARSTRLPGKSKRARTYAPGSATSRVSAVDASACQVVNHSTSRMSGRVSTSPSRPRRQPSSPLRPRPTMVATG</sequence>
<feature type="region of interest" description="Disordered" evidence="1">
    <location>
        <begin position="1"/>
        <end position="87"/>
    </location>
</feature>